<evidence type="ECO:0000313" key="7">
    <source>
        <dbReference type="EMBL" id="OAA40362.1"/>
    </source>
</evidence>
<evidence type="ECO:0000256" key="1">
    <source>
        <dbReference type="ARBA" id="ARBA00022714"/>
    </source>
</evidence>
<dbReference type="AlphaFoldDB" id="A0A167BSD0"/>
<accession>A0A167BSD0</accession>
<dbReference type="OMA" id="KHDWSFD"/>
<feature type="domain" description="Rieske" evidence="6">
    <location>
        <begin position="169"/>
        <end position="235"/>
    </location>
</feature>
<keyword evidence="3" id="KW-0408">Iron</keyword>
<dbReference type="GO" id="GO:0046872">
    <property type="term" value="F:metal ion binding"/>
    <property type="evidence" value="ECO:0007669"/>
    <property type="project" value="UniProtKB-KW"/>
</dbReference>
<organism evidence="7 8">
    <name type="scientific">Metarhizium rileyi (strain RCEF 4871)</name>
    <name type="common">Nomuraea rileyi</name>
    <dbReference type="NCBI Taxonomy" id="1649241"/>
    <lineage>
        <taxon>Eukaryota</taxon>
        <taxon>Fungi</taxon>
        <taxon>Dikarya</taxon>
        <taxon>Ascomycota</taxon>
        <taxon>Pezizomycotina</taxon>
        <taxon>Sordariomycetes</taxon>
        <taxon>Hypocreomycetidae</taxon>
        <taxon>Hypocreales</taxon>
        <taxon>Clavicipitaceae</taxon>
        <taxon>Metarhizium</taxon>
    </lineage>
</organism>
<evidence type="ECO:0000313" key="8">
    <source>
        <dbReference type="Proteomes" id="UP000243498"/>
    </source>
</evidence>
<gene>
    <name evidence="7" type="ORF">NOR_05923</name>
</gene>
<keyword evidence="2" id="KW-0479">Metal-binding</keyword>
<dbReference type="PANTHER" id="PTHR21496:SF0">
    <property type="entry name" value="RIESKE DOMAIN-CONTAINING PROTEIN"/>
    <property type="match status" value="1"/>
</dbReference>
<dbReference type="OrthoDB" id="426882at2759"/>
<dbReference type="PANTHER" id="PTHR21496">
    <property type="entry name" value="FERREDOXIN-RELATED"/>
    <property type="match status" value="1"/>
</dbReference>
<dbReference type="Gene3D" id="2.102.10.10">
    <property type="entry name" value="Rieske [2Fe-2S] iron-sulphur domain"/>
    <property type="match status" value="1"/>
</dbReference>
<dbReference type="Proteomes" id="UP000243498">
    <property type="component" value="Unassembled WGS sequence"/>
</dbReference>
<keyword evidence="1" id="KW-0001">2Fe-2S</keyword>
<comment type="cofactor">
    <cofactor evidence="5">
        <name>[2Fe-2S] cluster</name>
        <dbReference type="ChEBI" id="CHEBI:190135"/>
    </cofactor>
</comment>
<comment type="caution">
    <text evidence="7">The sequence shown here is derived from an EMBL/GenBank/DDBJ whole genome shotgun (WGS) entry which is preliminary data.</text>
</comment>
<keyword evidence="8" id="KW-1185">Reference proteome</keyword>
<name>A0A167BSD0_METRR</name>
<dbReference type="PROSITE" id="PS51296">
    <property type="entry name" value="RIESKE"/>
    <property type="match status" value="1"/>
</dbReference>
<keyword evidence="4" id="KW-0411">Iron-sulfur</keyword>
<dbReference type="InterPro" id="IPR036922">
    <property type="entry name" value="Rieske_2Fe-2S_sf"/>
</dbReference>
<dbReference type="Pfam" id="PF00355">
    <property type="entry name" value="Rieske"/>
    <property type="match status" value="1"/>
</dbReference>
<sequence>MSSFQQFPCLSITPWPWSAIGGPQLPRNLWTKKQPVEAAIASPPSVKQALLVAMNFFRSRPDASWVSAGPASSFPNLGEDAGNLVRPRLCDAHLAPGCKVFHVPKEQPSQASEIHIAPESSQSVAGDDLKDQVLVFQYRGKFHAVDHVSLVAGFPTAKMSGTNRKDLQRCPHQSYSLSNGIPFDIEDFGIVLSAGLTCPKHGWSFDLFSGMSDRAAYKLPVWEVQLRDKDGVKVLGRKGDEADDQDSTIWVRRKQRIG</sequence>
<evidence type="ECO:0000256" key="5">
    <source>
        <dbReference type="ARBA" id="ARBA00034078"/>
    </source>
</evidence>
<proteinExistence type="predicted"/>
<dbReference type="InterPro" id="IPR017941">
    <property type="entry name" value="Rieske_2Fe-2S"/>
</dbReference>
<protein>
    <submittedName>
        <fullName evidence="7">Rieske [2Fe-2S] iron-sulfur domain protein</fullName>
    </submittedName>
</protein>
<evidence type="ECO:0000256" key="3">
    <source>
        <dbReference type="ARBA" id="ARBA00023004"/>
    </source>
</evidence>
<reference evidence="7 8" key="1">
    <citation type="journal article" date="2016" name="Genome Biol. Evol.">
        <title>Divergent and convergent evolution of fungal pathogenicity.</title>
        <authorList>
            <person name="Shang Y."/>
            <person name="Xiao G."/>
            <person name="Zheng P."/>
            <person name="Cen K."/>
            <person name="Zhan S."/>
            <person name="Wang C."/>
        </authorList>
    </citation>
    <scope>NUCLEOTIDE SEQUENCE [LARGE SCALE GENOMIC DNA]</scope>
    <source>
        <strain evidence="7 8">RCEF 4871</strain>
    </source>
</reference>
<dbReference type="GO" id="GO:0051537">
    <property type="term" value="F:2 iron, 2 sulfur cluster binding"/>
    <property type="evidence" value="ECO:0007669"/>
    <property type="project" value="UniProtKB-KW"/>
</dbReference>
<dbReference type="SUPFAM" id="SSF50022">
    <property type="entry name" value="ISP domain"/>
    <property type="match status" value="1"/>
</dbReference>
<evidence type="ECO:0000256" key="4">
    <source>
        <dbReference type="ARBA" id="ARBA00023014"/>
    </source>
</evidence>
<evidence type="ECO:0000259" key="6">
    <source>
        <dbReference type="PROSITE" id="PS51296"/>
    </source>
</evidence>
<dbReference type="EMBL" id="AZHC01000019">
    <property type="protein sequence ID" value="OAA40362.1"/>
    <property type="molecule type" value="Genomic_DNA"/>
</dbReference>
<evidence type="ECO:0000256" key="2">
    <source>
        <dbReference type="ARBA" id="ARBA00022723"/>
    </source>
</evidence>